<dbReference type="WBParaSite" id="L893_g30314.t1">
    <property type="protein sequence ID" value="L893_g30314.t1"/>
    <property type="gene ID" value="L893_g30314"/>
</dbReference>
<keyword evidence="2" id="KW-1185">Reference proteome</keyword>
<sequence length="112" mass="12748">MDRVGWSAVRLLLYKKPGKTSANKSRAGHRSIDLRCFPFRFEKLVGPATRYGKCTAGETVAVGSVARRVQRGHRSWKTIFRSRQRTDRCPEKRPSWRGSCDGADRRDPQKAA</sequence>
<protein>
    <submittedName>
        <fullName evidence="3">Uncharacterized protein</fullName>
    </submittedName>
</protein>
<accession>A0A1I7ZW08</accession>
<evidence type="ECO:0000256" key="1">
    <source>
        <dbReference type="SAM" id="MobiDB-lite"/>
    </source>
</evidence>
<reference evidence="3" key="1">
    <citation type="submission" date="2016-11" db="UniProtKB">
        <authorList>
            <consortium name="WormBaseParasite"/>
        </authorList>
    </citation>
    <scope>IDENTIFICATION</scope>
</reference>
<dbReference type="AlphaFoldDB" id="A0A1I7ZW08"/>
<feature type="compositionally biased region" description="Basic and acidic residues" evidence="1">
    <location>
        <begin position="102"/>
        <end position="112"/>
    </location>
</feature>
<evidence type="ECO:0000313" key="2">
    <source>
        <dbReference type="Proteomes" id="UP000095287"/>
    </source>
</evidence>
<organism evidence="2 3">
    <name type="scientific">Steinernema glaseri</name>
    <dbReference type="NCBI Taxonomy" id="37863"/>
    <lineage>
        <taxon>Eukaryota</taxon>
        <taxon>Metazoa</taxon>
        <taxon>Ecdysozoa</taxon>
        <taxon>Nematoda</taxon>
        <taxon>Chromadorea</taxon>
        <taxon>Rhabditida</taxon>
        <taxon>Tylenchina</taxon>
        <taxon>Panagrolaimomorpha</taxon>
        <taxon>Strongyloidoidea</taxon>
        <taxon>Steinernematidae</taxon>
        <taxon>Steinernema</taxon>
    </lineage>
</organism>
<evidence type="ECO:0000313" key="3">
    <source>
        <dbReference type="WBParaSite" id="L893_g30314.t1"/>
    </source>
</evidence>
<dbReference type="Proteomes" id="UP000095287">
    <property type="component" value="Unplaced"/>
</dbReference>
<feature type="compositionally biased region" description="Basic and acidic residues" evidence="1">
    <location>
        <begin position="84"/>
        <end position="94"/>
    </location>
</feature>
<name>A0A1I7ZW08_9BILA</name>
<proteinExistence type="predicted"/>
<feature type="region of interest" description="Disordered" evidence="1">
    <location>
        <begin position="81"/>
        <end position="112"/>
    </location>
</feature>